<keyword evidence="3" id="KW-1185">Reference proteome</keyword>
<dbReference type="GO" id="GO:0006260">
    <property type="term" value="P:DNA replication"/>
    <property type="evidence" value="ECO:0007669"/>
    <property type="project" value="InterPro"/>
</dbReference>
<evidence type="ECO:0000313" key="3">
    <source>
        <dbReference type="Proteomes" id="UP000277582"/>
    </source>
</evidence>
<dbReference type="InterPro" id="IPR006497">
    <property type="entry name" value="Phage_lambda_VrpO_N"/>
</dbReference>
<name>A0A429GGG2_9CREN</name>
<dbReference type="AlphaFoldDB" id="A0A429GGG2"/>
<accession>A0A429GGG2</accession>
<dbReference type="InterPro" id="IPR036388">
    <property type="entry name" value="WH-like_DNA-bd_sf"/>
</dbReference>
<evidence type="ECO:0000313" key="2">
    <source>
        <dbReference type="EMBL" id="RSN72731.1"/>
    </source>
</evidence>
<dbReference type="Proteomes" id="UP000277582">
    <property type="component" value="Unassembled WGS sequence"/>
</dbReference>
<protein>
    <recommendedName>
        <fullName evidence="1">Bacteriophage lambda Replication protein O N-terminal domain-containing protein</fullName>
    </recommendedName>
</protein>
<organism evidence="2 3">
    <name type="scientific">Candidatus Methanodesulfokora washburnensis</name>
    <dbReference type="NCBI Taxonomy" id="2478471"/>
    <lineage>
        <taxon>Archaea</taxon>
        <taxon>Thermoproteota</taxon>
        <taxon>Candidatus Korarchaeia</taxon>
        <taxon>Candidatus Korarchaeia incertae sedis</taxon>
        <taxon>Candidatus Methanodesulfokora</taxon>
    </lineage>
</organism>
<sequence>MAYTKVENKILDKILTSNFTKRQLKILLFIIRFSHGLGRKYDV</sequence>
<reference evidence="2 3" key="1">
    <citation type="submission" date="2018-10" db="EMBL/GenBank/DDBJ databases">
        <title>Co-occurring genomic capacity for anaerobic methane metabolism and dissimilatory sulfite reduction discovered in the Korarchaeota.</title>
        <authorList>
            <person name="Mckay L.J."/>
            <person name="Dlakic M."/>
            <person name="Fields M.W."/>
            <person name="Delmont T.O."/>
            <person name="Eren A.M."/>
            <person name="Jay Z.J."/>
            <person name="Klingelsmith K.B."/>
            <person name="Rusch D.B."/>
            <person name="Inskeep W.P."/>
        </authorList>
    </citation>
    <scope>NUCLEOTIDE SEQUENCE [LARGE SCALE GENOMIC DNA]</scope>
    <source>
        <strain evidence="2 3">MDKW</strain>
    </source>
</reference>
<dbReference type="RefSeq" id="WP_125672312.1">
    <property type="nucleotide sequence ID" value="NZ_RCOS01000140.1"/>
</dbReference>
<dbReference type="EMBL" id="RCOS01000140">
    <property type="protein sequence ID" value="RSN72731.1"/>
    <property type="molecule type" value="Genomic_DNA"/>
</dbReference>
<gene>
    <name evidence="2" type="ORF">D6D85_12600</name>
</gene>
<dbReference type="Pfam" id="PF04492">
    <property type="entry name" value="Phage_rep_O"/>
    <property type="match status" value="1"/>
</dbReference>
<dbReference type="Gene3D" id="1.10.10.10">
    <property type="entry name" value="Winged helix-like DNA-binding domain superfamily/Winged helix DNA-binding domain"/>
    <property type="match status" value="1"/>
</dbReference>
<comment type="caution">
    <text evidence="2">The sequence shown here is derived from an EMBL/GenBank/DDBJ whole genome shotgun (WGS) entry which is preliminary data.</text>
</comment>
<proteinExistence type="predicted"/>
<evidence type="ECO:0000259" key="1">
    <source>
        <dbReference type="Pfam" id="PF04492"/>
    </source>
</evidence>
<feature type="domain" description="Bacteriophage lambda Replication protein O N-terminal" evidence="1">
    <location>
        <begin position="3"/>
        <end position="42"/>
    </location>
</feature>